<dbReference type="Pfam" id="PF05229">
    <property type="entry name" value="SCPU"/>
    <property type="match status" value="1"/>
</dbReference>
<accession>A0AAJ1MJN0</accession>
<dbReference type="EMBL" id="JAQQAL010000017">
    <property type="protein sequence ID" value="MDC7226727.1"/>
    <property type="molecule type" value="Genomic_DNA"/>
</dbReference>
<organism evidence="3 4">
    <name type="scientific">Candidatus Thalassospirochaeta sargassi</name>
    <dbReference type="NCBI Taxonomy" id="3119039"/>
    <lineage>
        <taxon>Bacteria</taxon>
        <taxon>Pseudomonadati</taxon>
        <taxon>Spirochaetota</taxon>
        <taxon>Spirochaetia</taxon>
        <taxon>Spirochaetales</taxon>
        <taxon>Spirochaetaceae</taxon>
        <taxon>Candidatus Thalassospirochaeta</taxon>
    </lineage>
</organism>
<name>A0AAJ1MJN0_9SPIO</name>
<keyword evidence="3" id="KW-0167">Capsid protein</keyword>
<dbReference type="Proteomes" id="UP001221217">
    <property type="component" value="Unassembled WGS sequence"/>
</dbReference>
<keyword evidence="3" id="KW-0946">Virion</keyword>
<dbReference type="AlphaFoldDB" id="A0AAJ1MJN0"/>
<protein>
    <submittedName>
        <fullName evidence="3">Spore coat protein U domain-containing protein</fullName>
    </submittedName>
</protein>
<keyword evidence="1" id="KW-0732">Signal</keyword>
<feature type="chain" id="PRO_5042532748" evidence="1">
    <location>
        <begin position="25"/>
        <end position="319"/>
    </location>
</feature>
<feature type="domain" description="Spore coat protein U/FanG" evidence="2">
    <location>
        <begin position="68"/>
        <end position="157"/>
    </location>
</feature>
<reference evidence="3 4" key="1">
    <citation type="submission" date="2022-12" db="EMBL/GenBank/DDBJ databases">
        <title>Metagenome assembled genome from gulf of manar.</title>
        <authorList>
            <person name="Kohli P."/>
            <person name="Pk S."/>
            <person name="Venkata Ramana C."/>
            <person name="Sasikala C."/>
        </authorList>
    </citation>
    <scope>NUCLEOTIDE SEQUENCE [LARGE SCALE GENOMIC DNA]</scope>
    <source>
        <strain evidence="3">JB008</strain>
    </source>
</reference>
<dbReference type="InterPro" id="IPR007893">
    <property type="entry name" value="Spore_coat_U/FanG"/>
</dbReference>
<sequence length="319" mass="34612">MNRKVLKTVSLTLTSMLCLLSSLTADDIFQFNAPPGGVYLNSSFEQTSTEIVTITVEHEGVAIPDWYIAADEGTSGSYEPRELFFSSNTMDYQLYTSAPPSSDIMKAPPESLAAANVISTTDFDSDPGAMEQKTYSIYFHIASGQFIPAGTYSDTITLYLYIGDYSDAIADTLADSVNITVYGRMASLLDIYSVNEPGIRYMDLTITEVDKLIATVNERSNSSTGYTVSITSYNLANDISGATVPFFLHSYSDASLDYSLTYDEAAVGPWSSGTAQLTDSMATTLPEWLSKELDISYNGSTDLAAGDYEDILTLTISAK</sequence>
<evidence type="ECO:0000313" key="4">
    <source>
        <dbReference type="Proteomes" id="UP001221217"/>
    </source>
</evidence>
<feature type="signal peptide" evidence="1">
    <location>
        <begin position="1"/>
        <end position="24"/>
    </location>
</feature>
<evidence type="ECO:0000256" key="1">
    <source>
        <dbReference type="SAM" id="SignalP"/>
    </source>
</evidence>
<evidence type="ECO:0000313" key="3">
    <source>
        <dbReference type="EMBL" id="MDC7226727.1"/>
    </source>
</evidence>
<evidence type="ECO:0000259" key="2">
    <source>
        <dbReference type="Pfam" id="PF05229"/>
    </source>
</evidence>
<comment type="caution">
    <text evidence="3">The sequence shown here is derived from an EMBL/GenBank/DDBJ whole genome shotgun (WGS) entry which is preliminary data.</text>
</comment>
<gene>
    <name evidence="3" type="ORF">PQJ61_08175</name>
</gene>
<proteinExistence type="predicted"/>